<evidence type="ECO:0000313" key="3">
    <source>
        <dbReference type="Proteomes" id="UP000498740"/>
    </source>
</evidence>
<dbReference type="EMBL" id="BLWD01000001">
    <property type="protein sequence ID" value="GFN04567.1"/>
    <property type="molecule type" value="Genomic_DNA"/>
</dbReference>
<feature type="compositionally biased region" description="Low complexity" evidence="1">
    <location>
        <begin position="1"/>
        <end position="10"/>
    </location>
</feature>
<dbReference type="AlphaFoldDB" id="A0A7J0CS37"/>
<gene>
    <name evidence="2" type="ORF">Smic_31230</name>
</gene>
<organism evidence="2 3">
    <name type="scientific">Streptomyces microflavus</name>
    <name type="common">Streptomyces lipmanii</name>
    <dbReference type="NCBI Taxonomy" id="1919"/>
    <lineage>
        <taxon>Bacteria</taxon>
        <taxon>Bacillati</taxon>
        <taxon>Actinomycetota</taxon>
        <taxon>Actinomycetes</taxon>
        <taxon>Kitasatosporales</taxon>
        <taxon>Streptomycetaceae</taxon>
        <taxon>Streptomyces</taxon>
    </lineage>
</organism>
<evidence type="ECO:0000256" key="1">
    <source>
        <dbReference type="SAM" id="MobiDB-lite"/>
    </source>
</evidence>
<dbReference type="Proteomes" id="UP000498740">
    <property type="component" value="Unassembled WGS sequence"/>
</dbReference>
<comment type="caution">
    <text evidence="2">The sequence shown here is derived from an EMBL/GenBank/DDBJ whole genome shotgun (WGS) entry which is preliminary data.</text>
</comment>
<proteinExistence type="predicted"/>
<reference evidence="2 3" key="1">
    <citation type="submission" date="2020-05" db="EMBL/GenBank/DDBJ databases">
        <title>Whole genome shotgun sequence of Streptomyces microflavus NBRC 13062.</title>
        <authorList>
            <person name="Komaki H."/>
            <person name="Tamura T."/>
        </authorList>
    </citation>
    <scope>NUCLEOTIDE SEQUENCE [LARGE SCALE GENOMIC DNA]</scope>
    <source>
        <strain evidence="2 3">NBRC 13062</strain>
    </source>
</reference>
<name>A0A7J0CS37_STRMI</name>
<evidence type="ECO:0000313" key="2">
    <source>
        <dbReference type="EMBL" id="GFN04567.1"/>
    </source>
</evidence>
<accession>A0A7J0CS37</accession>
<protein>
    <submittedName>
        <fullName evidence="2">Uncharacterized protein</fullName>
    </submittedName>
</protein>
<sequence length="79" mass="8304">MSVERAPLTEGLGGGTGAGPLQPPGAAWEQIFVVVSEPGFAGHMNQRNEVLATIRSRDLPVGCIEGRCEAQAHPRLNPT</sequence>
<feature type="region of interest" description="Disordered" evidence="1">
    <location>
        <begin position="1"/>
        <end position="23"/>
    </location>
</feature>